<dbReference type="Gene3D" id="1.25.40.480">
    <property type="match status" value="1"/>
</dbReference>
<dbReference type="AlphaFoldDB" id="A0AAV8F7Q7"/>
<proteinExistence type="predicted"/>
<evidence type="ECO:0000313" key="1">
    <source>
        <dbReference type="EMBL" id="KAJ4789139.1"/>
    </source>
</evidence>
<dbReference type="EMBL" id="JAMFTS010000002">
    <property type="protein sequence ID" value="KAJ4789139.1"/>
    <property type="molecule type" value="Genomic_DNA"/>
</dbReference>
<evidence type="ECO:0000313" key="2">
    <source>
        <dbReference type="Proteomes" id="UP001140206"/>
    </source>
</evidence>
<reference evidence="1" key="1">
    <citation type="submission" date="2022-08" db="EMBL/GenBank/DDBJ databases">
        <authorList>
            <person name="Marques A."/>
        </authorList>
    </citation>
    <scope>NUCLEOTIDE SEQUENCE</scope>
    <source>
        <strain evidence="1">RhyPub2mFocal</strain>
        <tissue evidence="1">Leaves</tissue>
    </source>
</reference>
<comment type="caution">
    <text evidence="1">The sequence shown here is derived from an EMBL/GenBank/DDBJ whole genome shotgun (WGS) entry which is preliminary data.</text>
</comment>
<name>A0AAV8F7Q7_9POAL</name>
<dbReference type="GO" id="GO:0036297">
    <property type="term" value="P:interstrand cross-link repair"/>
    <property type="evidence" value="ECO:0007669"/>
    <property type="project" value="InterPro"/>
</dbReference>
<dbReference type="PANTHER" id="PTHR32094">
    <property type="entry name" value="FANCONI ANEMIA GROUP E PROTEIN"/>
    <property type="match status" value="1"/>
</dbReference>
<accession>A0AAV8F7Q7</accession>
<dbReference type="PANTHER" id="PTHR32094:SF5">
    <property type="entry name" value="FANCONI ANEMIA GROUP E PROTEIN"/>
    <property type="match status" value="1"/>
</dbReference>
<sequence>MEQWRPLFALLLSSPTPETDAVRWFDSHNHNHNQPNSSPLTYSFLALLLSPIPSTSLLFLQTLPSFLQSRILSFLSSYRLLFDSLQLHSLATKMVMLGGSDFWVKRAACKLLDEMPERSFPKDSFFDLPPWLRDTLSNEAPLLPWLPFDKSMLPERKAKHLHVLEERICEEPVSLVSSCLSPRLAPSLSDHAIEKAMVLKREISTVESVPETLALAEKIQNMCIETQNPMEVLSLIEPWEINDDLARVLLSNFSLQNGASLILSSIILPKMLTLQKQPTSLIISTTLEYCKKHPVEAVNALLLPLIFRIQGINMPICDLITKVTKDCMHPLHVSFFIQTALCADEGTDRKPVCLAQHLEYISNELIWNEPMFQLFYNMINRDKDVMLTPDTIDNLVSVIEEMANKFAKSLKFGSFVLCFVSKCGNKLRSHKDLLEKAVEKTDTFVKKAILARLYII</sequence>
<dbReference type="InterPro" id="IPR039685">
    <property type="entry name" value="FANCE"/>
</dbReference>
<dbReference type="GO" id="GO:0043240">
    <property type="term" value="C:Fanconi anaemia nuclear complex"/>
    <property type="evidence" value="ECO:0007669"/>
    <property type="project" value="InterPro"/>
</dbReference>
<organism evidence="1 2">
    <name type="scientific">Rhynchospora pubera</name>
    <dbReference type="NCBI Taxonomy" id="906938"/>
    <lineage>
        <taxon>Eukaryota</taxon>
        <taxon>Viridiplantae</taxon>
        <taxon>Streptophyta</taxon>
        <taxon>Embryophyta</taxon>
        <taxon>Tracheophyta</taxon>
        <taxon>Spermatophyta</taxon>
        <taxon>Magnoliopsida</taxon>
        <taxon>Liliopsida</taxon>
        <taxon>Poales</taxon>
        <taxon>Cyperaceae</taxon>
        <taxon>Cyperoideae</taxon>
        <taxon>Rhynchosporeae</taxon>
        <taxon>Rhynchospora</taxon>
    </lineage>
</organism>
<keyword evidence="2" id="KW-1185">Reference proteome</keyword>
<protein>
    <submittedName>
        <fullName evidence="1">Fanconi anemia group E protein FANCE protein</fullName>
    </submittedName>
</protein>
<gene>
    <name evidence="1" type="ORF">LUZ62_040385</name>
</gene>
<dbReference type="Proteomes" id="UP001140206">
    <property type="component" value="Chromosome 2"/>
</dbReference>